<dbReference type="InterPro" id="IPR011335">
    <property type="entry name" value="Restrct_endonuc-II-like"/>
</dbReference>
<name>A0A951QJE0_9CYAN</name>
<dbReference type="AlphaFoldDB" id="A0A951QJE0"/>
<sequence>MTQTQTEQKLFTFDEFIEWFPNDGKKYELQNGVIIEMPPATGDHTDIIGFLTDMILEAIHQDKRPYRTSESALVKTPNEPSACIPDMLVINRENLKNEPLWKKQSTLISPESIPLIIEIVSTNWKDDYDRKFYNYEAMGIREYWIVDYAALGGRKYIGKPKMPTIFVCDLVDGEYEMSPFRGTESIISPTFPQLNLTAQKIFDSVVV</sequence>
<keyword evidence="2" id="KW-0255">Endonuclease</keyword>
<reference evidence="2" key="2">
    <citation type="journal article" date="2022" name="Microbiol. Resour. Announc.">
        <title>Metagenome Sequencing to Explore Phylogenomics of Terrestrial Cyanobacteria.</title>
        <authorList>
            <person name="Ward R.D."/>
            <person name="Stajich J.E."/>
            <person name="Johansen J.R."/>
            <person name="Huntemann M."/>
            <person name="Clum A."/>
            <person name="Foster B."/>
            <person name="Foster B."/>
            <person name="Roux S."/>
            <person name="Palaniappan K."/>
            <person name="Varghese N."/>
            <person name="Mukherjee S."/>
            <person name="Reddy T.B.K."/>
            <person name="Daum C."/>
            <person name="Copeland A."/>
            <person name="Chen I.A."/>
            <person name="Ivanova N.N."/>
            <person name="Kyrpides N.C."/>
            <person name="Shapiro N."/>
            <person name="Eloe-Fadrosh E.A."/>
            <person name="Pietrasiak N."/>
        </authorList>
    </citation>
    <scope>NUCLEOTIDE SEQUENCE</scope>
    <source>
        <strain evidence="2">GSE-NOS-MK-12-04C</strain>
    </source>
</reference>
<dbReference type="EMBL" id="JAHHGZ010000001">
    <property type="protein sequence ID" value="MBW4666112.1"/>
    <property type="molecule type" value="Genomic_DNA"/>
</dbReference>
<dbReference type="PANTHER" id="PTHR34107:SF2">
    <property type="entry name" value="SLL0888 PROTEIN"/>
    <property type="match status" value="1"/>
</dbReference>
<protein>
    <submittedName>
        <fullName evidence="2">Uma2 family endonuclease</fullName>
    </submittedName>
</protein>
<dbReference type="InterPro" id="IPR008538">
    <property type="entry name" value="Uma2"/>
</dbReference>
<reference evidence="2" key="1">
    <citation type="submission" date="2021-05" db="EMBL/GenBank/DDBJ databases">
        <authorList>
            <person name="Pietrasiak N."/>
            <person name="Ward R."/>
            <person name="Stajich J.E."/>
            <person name="Kurbessoian T."/>
        </authorList>
    </citation>
    <scope>NUCLEOTIDE SEQUENCE</scope>
    <source>
        <strain evidence="2">GSE-NOS-MK-12-04C</strain>
    </source>
</reference>
<dbReference type="CDD" id="cd06260">
    <property type="entry name" value="DUF820-like"/>
    <property type="match status" value="1"/>
</dbReference>
<dbReference type="SUPFAM" id="SSF52980">
    <property type="entry name" value="Restriction endonuclease-like"/>
    <property type="match status" value="1"/>
</dbReference>
<dbReference type="Gene3D" id="3.90.1570.10">
    <property type="entry name" value="tt1808, chain A"/>
    <property type="match status" value="1"/>
</dbReference>
<dbReference type="Proteomes" id="UP000729701">
    <property type="component" value="Unassembled WGS sequence"/>
</dbReference>
<dbReference type="Pfam" id="PF05685">
    <property type="entry name" value="Uma2"/>
    <property type="match status" value="1"/>
</dbReference>
<feature type="domain" description="Putative restriction endonuclease" evidence="1">
    <location>
        <begin position="13"/>
        <end position="198"/>
    </location>
</feature>
<accession>A0A951QJE0</accession>
<gene>
    <name evidence="2" type="ORF">KME60_01385</name>
</gene>
<dbReference type="PANTHER" id="PTHR34107">
    <property type="entry name" value="SLL0198 PROTEIN-RELATED"/>
    <property type="match status" value="1"/>
</dbReference>
<evidence type="ECO:0000313" key="2">
    <source>
        <dbReference type="EMBL" id="MBW4666112.1"/>
    </source>
</evidence>
<dbReference type="InterPro" id="IPR012296">
    <property type="entry name" value="Nuclease_put_TT1808"/>
</dbReference>
<proteinExistence type="predicted"/>
<evidence type="ECO:0000259" key="1">
    <source>
        <dbReference type="Pfam" id="PF05685"/>
    </source>
</evidence>
<organism evidence="2 3">
    <name type="scientific">Cyanomargarita calcarea GSE-NOS-MK-12-04C</name>
    <dbReference type="NCBI Taxonomy" id="2839659"/>
    <lineage>
        <taxon>Bacteria</taxon>
        <taxon>Bacillati</taxon>
        <taxon>Cyanobacteriota</taxon>
        <taxon>Cyanophyceae</taxon>
        <taxon>Nostocales</taxon>
        <taxon>Cyanomargaritaceae</taxon>
        <taxon>Cyanomargarita</taxon>
    </lineage>
</organism>
<comment type="caution">
    <text evidence="2">The sequence shown here is derived from an EMBL/GenBank/DDBJ whole genome shotgun (WGS) entry which is preliminary data.</text>
</comment>
<keyword evidence="2" id="KW-0378">Hydrolase</keyword>
<keyword evidence="2" id="KW-0540">Nuclease</keyword>
<dbReference type="GO" id="GO:0004519">
    <property type="term" value="F:endonuclease activity"/>
    <property type="evidence" value="ECO:0007669"/>
    <property type="project" value="UniProtKB-KW"/>
</dbReference>
<evidence type="ECO:0000313" key="3">
    <source>
        <dbReference type="Proteomes" id="UP000729701"/>
    </source>
</evidence>